<proteinExistence type="predicted"/>
<sequence>MMSTDMDMSHRSSGGVQEGVFSPPLTRRSSHDTPPQPPSRTRYYDMSPQVPRRSAVANNNDSLSSSRRSPNGSSRSPRRGPGSRRSNYRRSGSSKRSDQDESLENSNHSTASSNRRQRSRSSSRHRRSRSGGRRSRSGGRRSSNSLTSPRRMRRSESQNQPGAYKYYDDIDDHAEAVKAKQSSRRSSSTGRRSPRRSELSSSSRRSPPSDPDSRQTSFSRRSPQPEEPKIYDDAFGDCPKTTAKKKEIPITPTSVLTETSNQEDMSDDEEIVLPGAYASNLEGDDLRLSRLHGRSKARRSRNHMRVSMGGLDPPLMDSNSSSAGSSSMTSAERSALEARKDSRRSSMMRAASERNRSSRRLLVRQHSASPSVSANSNIAIATAIRPAVSESESEEDIGEEIVNDEYFDHDYDNDDLEMSHQTTSMFSSSQKASVASQSHRTDLCESPDASESTATGSISEDVVTEIVKPNKFRRNNKRNKKEQSQRKMIQRRQRRERNYCLVAVFLLIVGGGTIYLLLRPDKTDDSSSSDIASNSNLDNNQNPTSHPSAAPSAAVETLPPTESYLYHPPSPQDCIAMKNDEMIIGQGNMTNRNFNLHFDVVLDAAKAVEIDSVLKELLEAIESYFVPSLAGCDDIMSSTKDNDGNRRRLALLRYVVANADVDGEVSVDESCTTTPEQPCFRVVVNLKVYLKGNVRIAQLLNLIVGVVELDGFKGVSLGNARKLEKKVDAAPVLAERWNLSDVFKGVVLARIESANAASSAPSMVPSISPSTSAPSSSPSASPSAQPSSSDAPFVVKDTTTSSPVVPNVASQGPTAGISIPPTSTDAPVPSAAPTRTSSVAPTIQTTTQTPTREPTETPSEVPTSKPSTMGSALPSRSPTASPTDKPSVAPSPVPSGSQSEPPTAIPTMSPSAEPSWSPSSAPTLGVSDNPTPAPVPESSGGGLPGGGGLSSPTEPPAEIITVEFDDLPTTDSGECLGGSPTAISGTYENIRWNNFGVMDATCFGCYGPSCPNAVKFAVTSPTVRKASFESPTERTFDLFSMWVYNPVFPFTLTGYAGDRTTQIHFASYPYVGTGWHQLDLSAFKNVAVFVIENTGPTSVFDIAFDAIQIRFN</sequence>
<feature type="region of interest" description="Disordered" evidence="1">
    <location>
        <begin position="525"/>
        <end position="563"/>
    </location>
</feature>
<gene>
    <name evidence="3" type="ORF">CYCCA115_LOCUS10980</name>
</gene>
<evidence type="ECO:0000256" key="1">
    <source>
        <dbReference type="SAM" id="MobiDB-lite"/>
    </source>
</evidence>
<feature type="compositionally biased region" description="Polar residues" evidence="1">
    <location>
        <begin position="874"/>
        <end position="884"/>
    </location>
</feature>
<feature type="compositionally biased region" description="Low complexity" evidence="1">
    <location>
        <begin position="841"/>
        <end position="868"/>
    </location>
</feature>
<dbReference type="Proteomes" id="UP001295423">
    <property type="component" value="Unassembled WGS sequence"/>
</dbReference>
<dbReference type="AlphaFoldDB" id="A0AAD2FNC4"/>
<feature type="region of interest" description="Disordered" evidence="1">
    <location>
        <begin position="289"/>
        <end position="368"/>
    </location>
</feature>
<feature type="compositionally biased region" description="Polar residues" evidence="1">
    <location>
        <begin position="251"/>
        <end position="263"/>
    </location>
</feature>
<reference evidence="3" key="1">
    <citation type="submission" date="2023-08" db="EMBL/GenBank/DDBJ databases">
        <authorList>
            <person name="Audoor S."/>
            <person name="Bilcke G."/>
        </authorList>
    </citation>
    <scope>NUCLEOTIDE SEQUENCE</scope>
</reference>
<accession>A0AAD2FNC4</accession>
<keyword evidence="2" id="KW-0472">Membrane</keyword>
<feature type="compositionally biased region" description="Basic residues" evidence="1">
    <location>
        <begin position="289"/>
        <end position="304"/>
    </location>
</feature>
<feature type="compositionally biased region" description="Basic residues" evidence="1">
    <location>
        <begin position="470"/>
        <end position="480"/>
    </location>
</feature>
<keyword evidence="2" id="KW-0812">Transmembrane</keyword>
<feature type="compositionally biased region" description="Low complexity" evidence="1">
    <location>
        <begin position="58"/>
        <end position="75"/>
    </location>
</feature>
<keyword evidence="2" id="KW-1133">Transmembrane helix</keyword>
<feature type="transmembrane region" description="Helical" evidence="2">
    <location>
        <begin position="498"/>
        <end position="518"/>
    </location>
</feature>
<feature type="compositionally biased region" description="Basic and acidic residues" evidence="1">
    <location>
        <begin position="223"/>
        <end position="232"/>
    </location>
</feature>
<organism evidence="3 4">
    <name type="scientific">Cylindrotheca closterium</name>
    <dbReference type="NCBI Taxonomy" id="2856"/>
    <lineage>
        <taxon>Eukaryota</taxon>
        <taxon>Sar</taxon>
        <taxon>Stramenopiles</taxon>
        <taxon>Ochrophyta</taxon>
        <taxon>Bacillariophyta</taxon>
        <taxon>Bacillariophyceae</taxon>
        <taxon>Bacillariophycidae</taxon>
        <taxon>Bacillariales</taxon>
        <taxon>Bacillariaceae</taxon>
        <taxon>Cylindrotheca</taxon>
    </lineage>
</organism>
<protein>
    <submittedName>
        <fullName evidence="3">Uncharacterized protein</fullName>
    </submittedName>
</protein>
<feature type="compositionally biased region" description="Low complexity" evidence="1">
    <location>
        <begin position="526"/>
        <end position="540"/>
    </location>
</feature>
<feature type="compositionally biased region" description="Low complexity" evidence="1">
    <location>
        <begin position="886"/>
        <end position="899"/>
    </location>
</feature>
<feature type="region of interest" description="Disordered" evidence="1">
    <location>
        <begin position="432"/>
        <end position="492"/>
    </location>
</feature>
<feature type="compositionally biased region" description="Polar residues" evidence="1">
    <location>
        <begin position="449"/>
        <end position="458"/>
    </location>
</feature>
<feature type="compositionally biased region" description="Low complexity" evidence="1">
    <location>
        <begin position="318"/>
        <end position="333"/>
    </location>
</feature>
<feature type="compositionally biased region" description="Low complexity" evidence="1">
    <location>
        <begin position="909"/>
        <end position="922"/>
    </location>
</feature>
<feature type="compositionally biased region" description="Polar residues" evidence="1">
    <location>
        <begin position="797"/>
        <end position="813"/>
    </location>
</feature>
<feature type="compositionally biased region" description="Basic and acidic residues" evidence="1">
    <location>
        <begin position="334"/>
        <end position="344"/>
    </location>
</feature>
<feature type="compositionally biased region" description="Basic residues" evidence="1">
    <location>
        <begin position="115"/>
        <end position="139"/>
    </location>
</feature>
<evidence type="ECO:0000313" key="4">
    <source>
        <dbReference type="Proteomes" id="UP001295423"/>
    </source>
</evidence>
<feature type="compositionally biased region" description="Basic residues" evidence="1">
    <location>
        <begin position="76"/>
        <end position="88"/>
    </location>
</feature>
<feature type="region of interest" description="Disordered" evidence="1">
    <location>
        <begin position="758"/>
        <end position="955"/>
    </location>
</feature>
<comment type="caution">
    <text evidence="3">The sequence shown here is derived from an EMBL/GenBank/DDBJ whole genome shotgun (WGS) entry which is preliminary data.</text>
</comment>
<name>A0AAD2FNC4_9STRA</name>
<evidence type="ECO:0000256" key="2">
    <source>
        <dbReference type="SAM" id="Phobius"/>
    </source>
</evidence>
<evidence type="ECO:0000313" key="3">
    <source>
        <dbReference type="EMBL" id="CAJ1947105.1"/>
    </source>
</evidence>
<keyword evidence="4" id="KW-1185">Reference proteome</keyword>
<feature type="compositionally biased region" description="Gly residues" evidence="1">
    <location>
        <begin position="939"/>
        <end position="949"/>
    </location>
</feature>
<feature type="compositionally biased region" description="Low complexity" evidence="1">
    <location>
        <begin position="765"/>
        <end position="792"/>
    </location>
</feature>
<feature type="region of interest" description="Disordered" evidence="1">
    <location>
        <begin position="1"/>
        <end position="266"/>
    </location>
</feature>
<dbReference type="EMBL" id="CAKOGP040001725">
    <property type="protein sequence ID" value="CAJ1947105.1"/>
    <property type="molecule type" value="Genomic_DNA"/>
</dbReference>